<accession>A0A241XRL4</accession>
<proteinExistence type="predicted"/>
<gene>
    <name evidence="1" type="ORF">CAZ10_09915</name>
</gene>
<evidence type="ECO:0000313" key="2">
    <source>
        <dbReference type="Proteomes" id="UP000194857"/>
    </source>
</evidence>
<evidence type="ECO:0000313" key="1">
    <source>
        <dbReference type="EMBL" id="OTI63142.1"/>
    </source>
</evidence>
<comment type="caution">
    <text evidence="1">The sequence shown here is derived from an EMBL/GenBank/DDBJ whole genome shotgun (WGS) entry which is preliminary data.</text>
</comment>
<protein>
    <submittedName>
        <fullName evidence="1">Uncharacterized protein</fullName>
    </submittedName>
</protein>
<organism evidence="1 2">
    <name type="scientific">Pseudomonas aeruginosa</name>
    <dbReference type="NCBI Taxonomy" id="287"/>
    <lineage>
        <taxon>Bacteria</taxon>
        <taxon>Pseudomonadati</taxon>
        <taxon>Pseudomonadota</taxon>
        <taxon>Gammaproteobacteria</taxon>
        <taxon>Pseudomonadales</taxon>
        <taxon>Pseudomonadaceae</taxon>
        <taxon>Pseudomonas</taxon>
    </lineage>
</organism>
<reference evidence="2" key="1">
    <citation type="submission" date="2017-05" db="EMBL/GenBank/DDBJ databases">
        <authorList>
            <person name="Giani T."/>
            <person name="Arena F."/>
            <person name="Pollini S."/>
            <person name="Di Pilato V."/>
            <person name="D'Andrea M.M."/>
            <person name="Henrici De Angelis L."/>
            <person name="Bassetti M."/>
            <person name="Rossolini G.M."/>
        </authorList>
    </citation>
    <scope>NUCLEOTIDE SEQUENCE [LARGE SCALE GENOMIC DNA]</scope>
    <source>
        <strain evidence="2">S567_C10_BS</strain>
    </source>
</reference>
<dbReference type="RefSeq" id="WP_065327546.1">
    <property type="nucleotide sequence ID" value="NZ_NFFZ01000004.1"/>
</dbReference>
<dbReference type="EMBL" id="NFFZ01000004">
    <property type="protein sequence ID" value="OTI63142.1"/>
    <property type="molecule type" value="Genomic_DNA"/>
</dbReference>
<dbReference type="Proteomes" id="UP000194857">
    <property type="component" value="Unassembled WGS sequence"/>
</dbReference>
<name>A0A241XRL4_PSEAI</name>
<dbReference type="AlphaFoldDB" id="A0A241XRL4"/>
<sequence length="163" mass="18228">MPDISQNFLRQLANLQNERSPDDVRLRQVHLQGYILALHEAELIDEAAKLQLEQLLELRVDQRLSALDETPEYGEQEAVSLATPSLHEATGSGSQVHRISNHPTERDRPGLLMARAALFRRQGQYGDAFSICDLLIEQIGLSCAEKEPSYDDLLVAASVQDKP</sequence>